<keyword evidence="2" id="KW-1185">Reference proteome</keyword>
<organism evidence="1 2">
    <name type="scientific">Fusarium decemcellulare</name>
    <dbReference type="NCBI Taxonomy" id="57161"/>
    <lineage>
        <taxon>Eukaryota</taxon>
        <taxon>Fungi</taxon>
        <taxon>Dikarya</taxon>
        <taxon>Ascomycota</taxon>
        <taxon>Pezizomycotina</taxon>
        <taxon>Sordariomycetes</taxon>
        <taxon>Hypocreomycetidae</taxon>
        <taxon>Hypocreales</taxon>
        <taxon>Nectriaceae</taxon>
        <taxon>Fusarium</taxon>
        <taxon>Fusarium decemcellulare species complex</taxon>
    </lineage>
</organism>
<name>A0ACC1S2N4_9HYPO</name>
<accession>A0ACC1S2N4</accession>
<evidence type="ECO:0000313" key="2">
    <source>
        <dbReference type="Proteomes" id="UP001148629"/>
    </source>
</evidence>
<dbReference type="EMBL" id="JANRMS010001135">
    <property type="protein sequence ID" value="KAJ3530754.1"/>
    <property type="molecule type" value="Genomic_DNA"/>
</dbReference>
<reference evidence="1" key="1">
    <citation type="submission" date="2022-08" db="EMBL/GenBank/DDBJ databases">
        <title>Genome Sequence of Fusarium decemcellulare.</title>
        <authorList>
            <person name="Buettner E."/>
        </authorList>
    </citation>
    <scope>NUCLEOTIDE SEQUENCE</scope>
    <source>
        <strain evidence="1">Babe19</strain>
    </source>
</reference>
<comment type="caution">
    <text evidence="1">The sequence shown here is derived from an EMBL/GenBank/DDBJ whole genome shotgun (WGS) entry which is preliminary data.</text>
</comment>
<protein>
    <submittedName>
        <fullName evidence="1">Uncharacterized protein</fullName>
    </submittedName>
</protein>
<evidence type="ECO:0000313" key="1">
    <source>
        <dbReference type="EMBL" id="KAJ3530754.1"/>
    </source>
</evidence>
<gene>
    <name evidence="1" type="ORF">NM208_g9183</name>
</gene>
<sequence>MASSFSLSQASLAAAILASTAGTYIALSPPNPSTHSQPSTGDSIRWLHLTSKHTTKVVMAPVGLLAAHASALSFFYPNIPSTLLRNGAENGLNTSLITWSPATLLPLAGIFFAGIPLRLVPYSTLGKNFTFALKEPDRLTTTGIYRYVQHPSYTAIFLLIICNISLLARVDGILSCWIPPQWYHAFRLLGWSIVPLGLSMMAKGLSARVREEEVMLRDKFKLEWENWHSKTARFIPWLL</sequence>
<proteinExistence type="predicted"/>
<dbReference type="Proteomes" id="UP001148629">
    <property type="component" value="Unassembled WGS sequence"/>
</dbReference>